<keyword evidence="4" id="KW-1134">Transmembrane beta strand</keyword>
<proteinExistence type="inferred from homology"/>
<protein>
    <submittedName>
        <fullName evidence="9">TolC family outer membrane protein</fullName>
    </submittedName>
</protein>
<dbReference type="InterPro" id="IPR010130">
    <property type="entry name" value="T1SS_OMP_TolC"/>
</dbReference>
<dbReference type="Gene3D" id="1.20.1600.10">
    <property type="entry name" value="Outer membrane efflux proteins (OEP)"/>
    <property type="match status" value="1"/>
</dbReference>
<evidence type="ECO:0000256" key="2">
    <source>
        <dbReference type="ARBA" id="ARBA00007613"/>
    </source>
</evidence>
<dbReference type="RefSeq" id="WP_146912059.1">
    <property type="nucleotide sequence ID" value="NZ_CP042344.1"/>
</dbReference>
<dbReference type="GO" id="GO:0015288">
    <property type="term" value="F:porin activity"/>
    <property type="evidence" value="ECO:0007669"/>
    <property type="project" value="TreeGrafter"/>
</dbReference>
<accession>A0A5B8RTN2</accession>
<evidence type="ECO:0000256" key="1">
    <source>
        <dbReference type="ARBA" id="ARBA00004442"/>
    </source>
</evidence>
<dbReference type="InterPro" id="IPR051906">
    <property type="entry name" value="TolC-like"/>
</dbReference>
<evidence type="ECO:0000256" key="6">
    <source>
        <dbReference type="ARBA" id="ARBA00023136"/>
    </source>
</evidence>
<keyword evidence="8" id="KW-0732">Signal</keyword>
<dbReference type="SUPFAM" id="SSF56954">
    <property type="entry name" value="Outer membrane efflux proteins (OEP)"/>
    <property type="match status" value="1"/>
</dbReference>
<feature type="chain" id="PRO_5023144994" evidence="8">
    <location>
        <begin position="24"/>
        <end position="507"/>
    </location>
</feature>
<dbReference type="PANTHER" id="PTHR30026:SF22">
    <property type="entry name" value="OUTER MEMBRANE EFFLUX PROTEIN"/>
    <property type="match status" value="1"/>
</dbReference>
<dbReference type="EMBL" id="CP042344">
    <property type="protein sequence ID" value="QEA12463.1"/>
    <property type="molecule type" value="Genomic_DNA"/>
</dbReference>
<dbReference type="NCBIfam" id="TIGR01844">
    <property type="entry name" value="type_I_sec_TolC"/>
    <property type="match status" value="1"/>
</dbReference>
<dbReference type="OrthoDB" id="9814637at2"/>
<dbReference type="GO" id="GO:0015562">
    <property type="term" value="F:efflux transmembrane transporter activity"/>
    <property type="evidence" value="ECO:0007669"/>
    <property type="project" value="InterPro"/>
</dbReference>
<keyword evidence="10" id="KW-1185">Reference proteome</keyword>
<evidence type="ECO:0000256" key="4">
    <source>
        <dbReference type="ARBA" id="ARBA00022452"/>
    </source>
</evidence>
<evidence type="ECO:0000313" key="10">
    <source>
        <dbReference type="Proteomes" id="UP000321199"/>
    </source>
</evidence>
<dbReference type="InterPro" id="IPR003423">
    <property type="entry name" value="OMP_efflux"/>
</dbReference>
<dbReference type="Proteomes" id="UP000321199">
    <property type="component" value="Chromosome"/>
</dbReference>
<sequence>MKDIVVQVVAALGTAALSCMVNAQSAPQAAATAGPAQTLPDAVKKAIHSHPEVQARFHDFTSSLEDKNIAGAGWRPRVDAQAWVGHEWRSNVPASPSFDWNRPGWGLTLTQLLYDGGLTSNLTRNYGFTKLSKFYDLRATSESLANEVAIAYLDVQRYRQTRALAENNYGVHKTTLDQIRQRQQSGVGRGVDLEQANARLALAQVNLMTESGNLNDVSQRYRRLVGEYPAATLDPVPATDVVKLPAGTTQDFEQALRENTTVLSKQALVQAAEAVQEMAKANYAPKLQLVASTGRDRTMAAASDPRGNIQSSSIQLLLTYNLYRGGADDARSRQTAAQRYAAQDVRDYTCRNVQQNLSIAWDNIMRLRQQLPFLREHVLATSKVHTAYIQQFQIGQRTLLDLLDTQNELFQARIAQVNAESDLKKYEYQWMVNASQILQALGLAQPYADQQPDEYNELVLPDEVLKSCEGVVPDISNLTPMAQVPATTATQVPATTATASTAETGKH</sequence>
<comment type="similarity">
    <text evidence="2">Belongs to the outer membrane factor (OMF) (TC 1.B.17) family.</text>
</comment>
<organism evidence="9 10">
    <name type="scientific">Comamonas flocculans</name>
    <dbReference type="NCBI Taxonomy" id="2597701"/>
    <lineage>
        <taxon>Bacteria</taxon>
        <taxon>Pseudomonadati</taxon>
        <taxon>Pseudomonadota</taxon>
        <taxon>Betaproteobacteria</taxon>
        <taxon>Burkholderiales</taxon>
        <taxon>Comamonadaceae</taxon>
        <taxon>Comamonas</taxon>
    </lineage>
</organism>
<dbReference type="KEGG" id="cof:FOZ74_05140"/>
<dbReference type="Pfam" id="PF02321">
    <property type="entry name" value="OEP"/>
    <property type="match status" value="2"/>
</dbReference>
<name>A0A5B8RTN2_9BURK</name>
<dbReference type="GO" id="GO:0009279">
    <property type="term" value="C:cell outer membrane"/>
    <property type="evidence" value="ECO:0007669"/>
    <property type="project" value="UniProtKB-SubCell"/>
</dbReference>
<evidence type="ECO:0000256" key="7">
    <source>
        <dbReference type="ARBA" id="ARBA00023237"/>
    </source>
</evidence>
<evidence type="ECO:0000256" key="5">
    <source>
        <dbReference type="ARBA" id="ARBA00022692"/>
    </source>
</evidence>
<dbReference type="AlphaFoldDB" id="A0A5B8RTN2"/>
<evidence type="ECO:0000256" key="8">
    <source>
        <dbReference type="SAM" id="SignalP"/>
    </source>
</evidence>
<dbReference type="PANTHER" id="PTHR30026">
    <property type="entry name" value="OUTER MEMBRANE PROTEIN TOLC"/>
    <property type="match status" value="1"/>
</dbReference>
<gene>
    <name evidence="9" type="ORF">FOZ74_05140</name>
</gene>
<feature type="signal peptide" evidence="8">
    <location>
        <begin position="1"/>
        <end position="23"/>
    </location>
</feature>
<evidence type="ECO:0000313" key="9">
    <source>
        <dbReference type="EMBL" id="QEA12463.1"/>
    </source>
</evidence>
<evidence type="ECO:0000256" key="3">
    <source>
        <dbReference type="ARBA" id="ARBA00022448"/>
    </source>
</evidence>
<keyword evidence="3" id="KW-0813">Transport</keyword>
<keyword evidence="5" id="KW-0812">Transmembrane</keyword>
<dbReference type="GO" id="GO:1990281">
    <property type="term" value="C:efflux pump complex"/>
    <property type="evidence" value="ECO:0007669"/>
    <property type="project" value="TreeGrafter"/>
</dbReference>
<keyword evidence="6" id="KW-0472">Membrane</keyword>
<comment type="subcellular location">
    <subcellularLocation>
        <location evidence="1">Cell outer membrane</location>
    </subcellularLocation>
</comment>
<dbReference type="PROSITE" id="PS51257">
    <property type="entry name" value="PROKAR_LIPOPROTEIN"/>
    <property type="match status" value="1"/>
</dbReference>
<reference evidence="9 10" key="1">
    <citation type="submission" date="2019-07" db="EMBL/GenBank/DDBJ databases">
        <title>Complete genome sequence of Comamonas sp. NLF 7-7 isolated from livestock.</title>
        <authorList>
            <person name="Kim D.H."/>
            <person name="Kim J.G."/>
        </authorList>
    </citation>
    <scope>NUCLEOTIDE SEQUENCE [LARGE SCALE GENOMIC DNA]</scope>
    <source>
        <strain evidence="9 10">NLF 7-7</strain>
    </source>
</reference>
<keyword evidence="7" id="KW-0998">Cell outer membrane</keyword>